<sequence>MDMEYKRGNLMYLDLHLNFLTAFHYQPSAILPWINLRILDVSSNELQGPLPIPPPSTWRYDVSNNLLTGEISL</sequence>
<dbReference type="EMBL" id="JXTC01000344">
    <property type="protein sequence ID" value="PON62667.1"/>
    <property type="molecule type" value="Genomic_DNA"/>
</dbReference>
<comment type="caution">
    <text evidence="1">The sequence shown here is derived from an EMBL/GenBank/DDBJ whole genome shotgun (WGS) entry which is preliminary data.</text>
</comment>
<dbReference type="AlphaFoldDB" id="A0A2P5CNQ1"/>
<accession>A0A2P5CNQ1</accession>
<protein>
    <submittedName>
        <fullName evidence="1">LRR domain containing protein</fullName>
    </submittedName>
</protein>
<dbReference type="Gene3D" id="3.80.10.10">
    <property type="entry name" value="Ribonuclease Inhibitor"/>
    <property type="match status" value="1"/>
</dbReference>
<dbReference type="InterPro" id="IPR001611">
    <property type="entry name" value="Leu-rich_rpt"/>
</dbReference>
<evidence type="ECO:0000313" key="1">
    <source>
        <dbReference type="EMBL" id="PON62667.1"/>
    </source>
</evidence>
<proteinExistence type="predicted"/>
<dbReference type="STRING" id="63057.A0A2P5CNQ1"/>
<gene>
    <name evidence="1" type="ORF">TorRG33x02_278360</name>
</gene>
<keyword evidence="2" id="KW-1185">Reference proteome</keyword>
<evidence type="ECO:0000313" key="2">
    <source>
        <dbReference type="Proteomes" id="UP000237000"/>
    </source>
</evidence>
<name>A0A2P5CNQ1_TREOI</name>
<dbReference type="OrthoDB" id="442066at2759"/>
<organism evidence="1 2">
    <name type="scientific">Trema orientale</name>
    <name type="common">Charcoal tree</name>
    <name type="synonym">Celtis orientalis</name>
    <dbReference type="NCBI Taxonomy" id="63057"/>
    <lineage>
        <taxon>Eukaryota</taxon>
        <taxon>Viridiplantae</taxon>
        <taxon>Streptophyta</taxon>
        <taxon>Embryophyta</taxon>
        <taxon>Tracheophyta</taxon>
        <taxon>Spermatophyta</taxon>
        <taxon>Magnoliopsida</taxon>
        <taxon>eudicotyledons</taxon>
        <taxon>Gunneridae</taxon>
        <taxon>Pentapetalae</taxon>
        <taxon>rosids</taxon>
        <taxon>fabids</taxon>
        <taxon>Rosales</taxon>
        <taxon>Cannabaceae</taxon>
        <taxon>Trema</taxon>
    </lineage>
</organism>
<dbReference type="InParanoid" id="A0A2P5CNQ1"/>
<dbReference type="InterPro" id="IPR032675">
    <property type="entry name" value="LRR_dom_sf"/>
</dbReference>
<dbReference type="SUPFAM" id="SSF52058">
    <property type="entry name" value="L domain-like"/>
    <property type="match status" value="1"/>
</dbReference>
<dbReference type="Proteomes" id="UP000237000">
    <property type="component" value="Unassembled WGS sequence"/>
</dbReference>
<reference evidence="2" key="1">
    <citation type="submission" date="2016-06" db="EMBL/GenBank/DDBJ databases">
        <title>Parallel loss of symbiosis genes in relatives of nitrogen-fixing non-legume Parasponia.</title>
        <authorList>
            <person name="Van Velzen R."/>
            <person name="Holmer R."/>
            <person name="Bu F."/>
            <person name="Rutten L."/>
            <person name="Van Zeijl A."/>
            <person name="Liu W."/>
            <person name="Santuari L."/>
            <person name="Cao Q."/>
            <person name="Sharma T."/>
            <person name="Shen D."/>
            <person name="Roswanjaya Y."/>
            <person name="Wardhani T."/>
            <person name="Kalhor M.S."/>
            <person name="Jansen J."/>
            <person name="Van den Hoogen J."/>
            <person name="Gungor B."/>
            <person name="Hartog M."/>
            <person name="Hontelez J."/>
            <person name="Verver J."/>
            <person name="Yang W.-C."/>
            <person name="Schijlen E."/>
            <person name="Repin R."/>
            <person name="Schilthuizen M."/>
            <person name="Schranz E."/>
            <person name="Heidstra R."/>
            <person name="Miyata K."/>
            <person name="Fedorova E."/>
            <person name="Kohlen W."/>
            <person name="Bisseling T."/>
            <person name="Smit S."/>
            <person name="Geurts R."/>
        </authorList>
    </citation>
    <scope>NUCLEOTIDE SEQUENCE [LARGE SCALE GENOMIC DNA]</scope>
    <source>
        <strain evidence="2">cv. RG33-2</strain>
    </source>
</reference>
<dbReference type="Pfam" id="PF00560">
    <property type="entry name" value="LRR_1"/>
    <property type="match status" value="1"/>
</dbReference>